<evidence type="ECO:0000313" key="2">
    <source>
        <dbReference type="Proteomes" id="UP001163293"/>
    </source>
</evidence>
<name>A0AAX3EKV3_PAEUR</name>
<sequence>MNQTKDPGDAVQADAGWIVATDWTGVRGRNVEVYEHGEFMDRGKVDTVTSDGRILWLSFQGNIPRRIIEKSPETTIRVLPD</sequence>
<organism evidence="1 2">
    <name type="scientific">Paenarthrobacter ureafaciens</name>
    <dbReference type="NCBI Taxonomy" id="37931"/>
    <lineage>
        <taxon>Bacteria</taxon>
        <taxon>Bacillati</taxon>
        <taxon>Actinomycetota</taxon>
        <taxon>Actinomycetes</taxon>
        <taxon>Micrococcales</taxon>
        <taxon>Micrococcaceae</taxon>
        <taxon>Paenarthrobacter</taxon>
    </lineage>
</organism>
<gene>
    <name evidence="1" type="ORF">NL394_05825</name>
</gene>
<keyword evidence="2" id="KW-1185">Reference proteome</keyword>
<proteinExistence type="predicted"/>
<dbReference type="EMBL" id="CP101185">
    <property type="protein sequence ID" value="UYV98735.1"/>
    <property type="molecule type" value="Genomic_DNA"/>
</dbReference>
<dbReference type="AlphaFoldDB" id="A0AAX3EKV3"/>
<accession>A0AAX3EKV3</accession>
<evidence type="ECO:0000313" key="1">
    <source>
        <dbReference type="EMBL" id="UYV98735.1"/>
    </source>
</evidence>
<protein>
    <submittedName>
        <fullName evidence="1">Uncharacterized protein</fullName>
    </submittedName>
</protein>
<reference evidence="1" key="1">
    <citation type="submission" date="2022-07" db="EMBL/GenBank/DDBJ databases">
        <authorList>
            <person name="Wu T."/>
        </authorList>
    </citation>
    <scope>NUCLEOTIDE SEQUENCE</scope>
    <source>
        <strain evidence="1">SD-1</strain>
    </source>
</reference>
<dbReference type="RefSeq" id="WP_062095549.1">
    <property type="nucleotide sequence ID" value="NZ_CP043010.1"/>
</dbReference>
<dbReference type="Proteomes" id="UP001163293">
    <property type="component" value="Chromosome"/>
</dbReference>